<dbReference type="Proteomes" id="UP000500767">
    <property type="component" value="Chromosome"/>
</dbReference>
<dbReference type="RefSeq" id="WP_171834766.1">
    <property type="nucleotide sequence ID" value="NZ_CP053708.1"/>
</dbReference>
<dbReference type="AlphaFoldDB" id="A0A6M8HMY4"/>
<sequence length="194" mass="22533">MEYTVAAIPTTYNGRRYRSRLEAKWAAFFDLLKWSAEYEPFDLGKWSPDFQIYSPESRGLIEVKPWVNQSIETCDRVVEACCRHGFDDFGDYAWLTNVAPTFESSFAHVGWIANLREDDKTWTPVHIGWFRSPDEKHVSADLVHVSSDYWVSWMRADANRMGLDDEPMPQTDLVKSLWSRASNVCQWHAKATIT</sequence>
<accession>A0A6M8HMY4</accession>
<name>A0A6M8HMY4_9PROT</name>
<protein>
    <submittedName>
        <fullName evidence="1">Uncharacterized protein</fullName>
    </submittedName>
</protein>
<gene>
    <name evidence="1" type="ORF">HN018_06770</name>
</gene>
<evidence type="ECO:0000313" key="2">
    <source>
        <dbReference type="Proteomes" id="UP000500767"/>
    </source>
</evidence>
<evidence type="ECO:0000313" key="1">
    <source>
        <dbReference type="EMBL" id="QKE89779.1"/>
    </source>
</evidence>
<dbReference type="EMBL" id="CP053708">
    <property type="protein sequence ID" value="QKE89779.1"/>
    <property type="molecule type" value="Genomic_DNA"/>
</dbReference>
<reference evidence="1 2" key="1">
    <citation type="journal article" date="2014" name="World J. Microbiol. Biotechnol.">
        <title>Biodiversity and physiological characteristics of Antarctic and Arctic lichens-associated bacteria.</title>
        <authorList>
            <person name="Lee Y.M."/>
            <person name="Kim E.H."/>
            <person name="Lee H.K."/>
            <person name="Hong S.G."/>
        </authorList>
    </citation>
    <scope>NUCLEOTIDE SEQUENCE [LARGE SCALE GENOMIC DNA]</scope>
    <source>
        <strain evidence="1 2">PAMC 26569</strain>
    </source>
</reference>
<keyword evidence="2" id="KW-1185">Reference proteome</keyword>
<organism evidence="1 2">
    <name type="scientific">Lichenicola cladoniae</name>
    <dbReference type="NCBI Taxonomy" id="1484109"/>
    <lineage>
        <taxon>Bacteria</taxon>
        <taxon>Pseudomonadati</taxon>
        <taxon>Pseudomonadota</taxon>
        <taxon>Alphaproteobacteria</taxon>
        <taxon>Acetobacterales</taxon>
        <taxon>Acetobacteraceae</taxon>
        <taxon>Lichenicola</taxon>
    </lineage>
</organism>
<dbReference type="KEGG" id="lck:HN018_06770"/>
<dbReference type="Gene3D" id="3.40.91.30">
    <property type="match status" value="1"/>
</dbReference>
<proteinExistence type="predicted"/>